<reference evidence="11 12" key="1">
    <citation type="journal article" date="2023" name="Plant Biotechnol. J.">
        <title>Chromosome-level wild Hevea brasiliensis genome provides new tools for genomic-assisted breeding and valuable loci to elevate rubber yield.</title>
        <authorList>
            <person name="Cheng H."/>
            <person name="Song X."/>
            <person name="Hu Y."/>
            <person name="Wu T."/>
            <person name="Yang Q."/>
            <person name="An Z."/>
            <person name="Feng S."/>
            <person name="Deng Z."/>
            <person name="Wu W."/>
            <person name="Zeng X."/>
            <person name="Tu M."/>
            <person name="Wang X."/>
            <person name="Huang H."/>
        </authorList>
    </citation>
    <scope>NUCLEOTIDE SEQUENCE [LARGE SCALE GENOMIC DNA]</scope>
    <source>
        <strain evidence="11">MT/VB/25A 57/8</strain>
    </source>
</reference>
<feature type="domain" description="Disease resistance R13L4/SHOC-2-like LRR" evidence="9">
    <location>
        <begin position="882"/>
        <end position="1095"/>
    </location>
</feature>
<dbReference type="Pfam" id="PF18052">
    <property type="entry name" value="Rx_N"/>
    <property type="match status" value="1"/>
</dbReference>
<evidence type="ECO:0000259" key="8">
    <source>
        <dbReference type="Pfam" id="PF23559"/>
    </source>
</evidence>
<protein>
    <submittedName>
        <fullName evidence="11">Uncharacterized protein</fullName>
    </submittedName>
</protein>
<evidence type="ECO:0000259" key="7">
    <source>
        <dbReference type="Pfam" id="PF18052"/>
    </source>
</evidence>
<keyword evidence="2" id="KW-0677">Repeat</keyword>
<dbReference type="Pfam" id="PF23598">
    <property type="entry name" value="LRR_14"/>
    <property type="match status" value="1"/>
</dbReference>
<feature type="domain" description="R13L1/DRL21-like LRR repeat region" evidence="10">
    <location>
        <begin position="679"/>
        <end position="810"/>
    </location>
</feature>
<evidence type="ECO:0000313" key="12">
    <source>
        <dbReference type="Proteomes" id="UP001174677"/>
    </source>
</evidence>
<dbReference type="InterPro" id="IPR002182">
    <property type="entry name" value="NB-ARC"/>
</dbReference>
<dbReference type="EMBL" id="JARPOI010000008">
    <property type="protein sequence ID" value="KAJ9175991.1"/>
    <property type="molecule type" value="Genomic_DNA"/>
</dbReference>
<feature type="domain" description="Disease resistance protein winged helix" evidence="8">
    <location>
        <begin position="438"/>
        <end position="505"/>
    </location>
</feature>
<dbReference type="InterPro" id="IPR055414">
    <property type="entry name" value="LRR_R13L4/SHOC2-like"/>
</dbReference>
<evidence type="ECO:0000259" key="10">
    <source>
        <dbReference type="Pfam" id="PF25019"/>
    </source>
</evidence>
<dbReference type="Gene3D" id="3.40.50.300">
    <property type="entry name" value="P-loop containing nucleotide triphosphate hydrolases"/>
    <property type="match status" value="1"/>
</dbReference>
<dbReference type="Pfam" id="PF25019">
    <property type="entry name" value="LRR_R13L1-DRL21"/>
    <property type="match status" value="1"/>
</dbReference>
<evidence type="ECO:0000259" key="6">
    <source>
        <dbReference type="Pfam" id="PF00931"/>
    </source>
</evidence>
<dbReference type="CDD" id="cd14798">
    <property type="entry name" value="RX-CC_like"/>
    <property type="match status" value="1"/>
</dbReference>
<dbReference type="Gene3D" id="1.10.8.430">
    <property type="entry name" value="Helical domain of apoptotic protease-activating factors"/>
    <property type="match status" value="1"/>
</dbReference>
<keyword evidence="12" id="KW-1185">Reference proteome</keyword>
<evidence type="ECO:0000256" key="3">
    <source>
        <dbReference type="ARBA" id="ARBA00022741"/>
    </source>
</evidence>
<dbReference type="InterPro" id="IPR042197">
    <property type="entry name" value="Apaf_helical"/>
</dbReference>
<dbReference type="Gene3D" id="1.20.5.4130">
    <property type="match status" value="1"/>
</dbReference>
<name>A0ABQ9M731_HEVBR</name>
<proteinExistence type="predicted"/>
<evidence type="ECO:0000256" key="4">
    <source>
        <dbReference type="ARBA" id="ARBA00022821"/>
    </source>
</evidence>
<gene>
    <name evidence="11" type="ORF">P3X46_014485</name>
</gene>
<evidence type="ECO:0000256" key="1">
    <source>
        <dbReference type="ARBA" id="ARBA00022614"/>
    </source>
</evidence>
<dbReference type="SUPFAM" id="SSF52058">
    <property type="entry name" value="L domain-like"/>
    <property type="match status" value="1"/>
</dbReference>
<keyword evidence="1" id="KW-0433">Leucine-rich repeat</keyword>
<dbReference type="InterPro" id="IPR001611">
    <property type="entry name" value="Leu-rich_rpt"/>
</dbReference>
<evidence type="ECO:0000313" key="11">
    <source>
        <dbReference type="EMBL" id="KAJ9175991.1"/>
    </source>
</evidence>
<dbReference type="Pfam" id="PF00931">
    <property type="entry name" value="NB-ARC"/>
    <property type="match status" value="1"/>
</dbReference>
<feature type="domain" description="NB-ARC" evidence="6">
    <location>
        <begin position="176"/>
        <end position="350"/>
    </location>
</feature>
<dbReference type="PANTHER" id="PTHR36766:SF70">
    <property type="entry name" value="DISEASE RESISTANCE PROTEIN RGA4"/>
    <property type="match status" value="1"/>
</dbReference>
<organism evidence="11 12">
    <name type="scientific">Hevea brasiliensis</name>
    <name type="common">Para rubber tree</name>
    <name type="synonym">Siphonia brasiliensis</name>
    <dbReference type="NCBI Taxonomy" id="3981"/>
    <lineage>
        <taxon>Eukaryota</taxon>
        <taxon>Viridiplantae</taxon>
        <taxon>Streptophyta</taxon>
        <taxon>Embryophyta</taxon>
        <taxon>Tracheophyta</taxon>
        <taxon>Spermatophyta</taxon>
        <taxon>Magnoliopsida</taxon>
        <taxon>eudicotyledons</taxon>
        <taxon>Gunneridae</taxon>
        <taxon>Pentapetalae</taxon>
        <taxon>rosids</taxon>
        <taxon>fabids</taxon>
        <taxon>Malpighiales</taxon>
        <taxon>Euphorbiaceae</taxon>
        <taxon>Crotonoideae</taxon>
        <taxon>Micrandreae</taxon>
        <taxon>Hevea</taxon>
    </lineage>
</organism>
<dbReference type="Gene3D" id="1.10.10.10">
    <property type="entry name" value="Winged helix-like DNA-binding domain superfamily/Winged helix DNA-binding domain"/>
    <property type="match status" value="1"/>
</dbReference>
<comment type="caution">
    <text evidence="11">The sequence shown here is derived from an EMBL/GenBank/DDBJ whole genome shotgun (WGS) entry which is preliminary data.</text>
</comment>
<dbReference type="InterPro" id="IPR036388">
    <property type="entry name" value="WH-like_DNA-bd_sf"/>
</dbReference>
<evidence type="ECO:0000256" key="5">
    <source>
        <dbReference type="ARBA" id="ARBA00022840"/>
    </source>
</evidence>
<keyword evidence="4" id="KW-0611">Plant defense</keyword>
<keyword evidence="5" id="KW-0067">ATP-binding</keyword>
<evidence type="ECO:0000259" key="9">
    <source>
        <dbReference type="Pfam" id="PF23598"/>
    </source>
</evidence>
<dbReference type="InterPro" id="IPR056789">
    <property type="entry name" value="LRR_R13L1-DRL21"/>
</dbReference>
<dbReference type="Gene3D" id="3.80.10.10">
    <property type="entry name" value="Ribonuclease Inhibitor"/>
    <property type="match status" value="3"/>
</dbReference>
<dbReference type="InterPro" id="IPR058922">
    <property type="entry name" value="WHD_DRP"/>
</dbReference>
<dbReference type="Pfam" id="PF23559">
    <property type="entry name" value="WHD_DRP"/>
    <property type="match status" value="1"/>
</dbReference>
<dbReference type="PANTHER" id="PTHR36766">
    <property type="entry name" value="PLANT BROAD-SPECTRUM MILDEW RESISTANCE PROTEIN RPW8"/>
    <property type="match status" value="1"/>
</dbReference>
<dbReference type="Pfam" id="PF13855">
    <property type="entry name" value="LRR_8"/>
    <property type="match status" value="1"/>
</dbReference>
<sequence>MTDMISSFVVDAAISRVVSLITDEIMLAWNLKDDLKGLQESLTMIRAVLQDAEEQQTKRKPVRLWLKKLQDVAYEAEDVLDELGYENLRQKVEMQDQSGKKVRNLLPFSKGTGFVKKAALHVKIAHKVKNVSESLSKIKNEAMGFGLEVISRDRTMPQIDLDRVTDSVLDNTIVGREDDVSRIVNLLSCSCDQQVLTIIPIVGMGGLGKTALAKLVCQELIKEKLFDLKIWVCVSDNFDDRRILEEMLQTLNANMGGLTNKDAILQQLEKALEGKKFLLVLDDVWDDVLTRWDDLKIRLENISRNNGNAIVVTTRSEEVASKVETSISCRHKLDLLSDDNCWFIMKEKVLGNGTSTPLDLDLEAIGKEIAKKCRGVPLAAKVLGGTMGFIRDKNAWLLIEKNEVLNASYGKDNVQSILKLSFDHLPSFLKSCFAYCSIFPKDFNFDKEELIWLWMAEGLVMPSSQDEGNKYFNALLQNSFFQDVRKDQYENIRWCKMHDLVHDLALSLSKSELLTLENCSTGDNISFTRRLFINRQNAATLMAFPKGGTKKLSSLFIDGIVFDGTWKLKRLRTLILKSAKIEELPSSVGKLKHLRYLDISRTNIKVLPESITGLYNLQTLRFSLCRSLKEVPRNKMCNLINLRHIEFSEPHHMPSMLGRLTCLETLPNFFVAPGGGSNIQELECLNQLRGELNIIFLEEVRDKEEAEKSNLKGKMKLKALGFIWKNGREIRSNDKEVLEGLEPHPNIERIDIGNYLGENFPQWLLMMKIPSKGDSFDNLVELKFWDCHCCEELPKLGHLPRFKILMILGMDKIRSIGNEFYGIESGSTSNGGRLFPALKKLCFFNMPNLVEWKAPVNEGGETYVFPCLEELSIGKCPRLTKIPLSDQSSLVKLQVDDCEELSYIFDELHSFPSLKSLSMGGFYKLTCLPSVLKSFTSLQSLKIRRCKGLTFVPEYIGELHSLRHLYITECQSLSCFPEKILGGLFGLRILHVGGFSKALDGFPYLNSIQDLPSLENLGVYGDYDSRMKSLPDQLQGLTALKSLVICNFNGVEALPEWLGNLSSLTHLKVSKCENLKYLPTAIAMKRLSKLRTLHILDCPLLRENCTMGIGSEWSKISHLLSIIIGMFTHHLASLNILKMMILYFN</sequence>
<dbReference type="InterPro" id="IPR041118">
    <property type="entry name" value="Rx_N"/>
</dbReference>
<accession>A0ABQ9M731</accession>
<dbReference type="InterPro" id="IPR038005">
    <property type="entry name" value="RX-like_CC"/>
</dbReference>
<dbReference type="SUPFAM" id="SSF52540">
    <property type="entry name" value="P-loop containing nucleoside triphosphate hydrolases"/>
    <property type="match status" value="1"/>
</dbReference>
<dbReference type="InterPro" id="IPR032675">
    <property type="entry name" value="LRR_dom_sf"/>
</dbReference>
<keyword evidence="3" id="KW-0547">Nucleotide-binding</keyword>
<feature type="domain" description="Disease resistance N-terminal" evidence="7">
    <location>
        <begin position="9"/>
        <end position="97"/>
    </location>
</feature>
<dbReference type="SUPFAM" id="SSF52047">
    <property type="entry name" value="RNI-like"/>
    <property type="match status" value="1"/>
</dbReference>
<dbReference type="Proteomes" id="UP001174677">
    <property type="component" value="Chromosome 8"/>
</dbReference>
<dbReference type="InterPro" id="IPR027417">
    <property type="entry name" value="P-loop_NTPase"/>
</dbReference>
<dbReference type="PRINTS" id="PR00364">
    <property type="entry name" value="DISEASERSIST"/>
</dbReference>
<evidence type="ECO:0000256" key="2">
    <source>
        <dbReference type="ARBA" id="ARBA00022737"/>
    </source>
</evidence>